<comment type="subcellular location">
    <subcellularLocation>
        <location evidence="1 10">Cell membrane</location>
        <topology evidence="1 10">Multi-pass membrane protein</topology>
    </subcellularLocation>
</comment>
<dbReference type="PANTHER" id="PTHR21137:SF35">
    <property type="entry name" value="ODORANT RECEPTOR 19A-RELATED"/>
    <property type="match status" value="1"/>
</dbReference>
<evidence type="ECO:0000256" key="2">
    <source>
        <dbReference type="ARBA" id="ARBA00022475"/>
    </source>
</evidence>
<evidence type="ECO:0000256" key="10">
    <source>
        <dbReference type="RuleBase" id="RU351113"/>
    </source>
</evidence>
<keyword evidence="7 10" id="KW-0472">Membrane</keyword>
<dbReference type="InterPro" id="IPR004117">
    <property type="entry name" value="7tm6_olfct_rcpt"/>
</dbReference>
<name>A0A6G1LR85_9HYME</name>
<sequence>MTKLTPQKAIRYMKLLTAINCTVPLQNSTRFQLMRFKVQRCIVWIHAVVTLVAMMFAFFYNIHNFSLPRLIQICSVATAILQIPWQILCFTQQYNRLQYLILEMEDHFIRAEGQEREIYQHYIDKNKVLYAISTGSVHVSAVLFWVQPFVNSEEQPFPLDALYPFNVYYQPMHTIIFLSQCIAIYQVAATVCHNCLFGLLVWFTIARFEILSNNFRNATNIRDIITCILEHLKLIRYTQDVIASMSTAILIVMIICSLSIIVGGLVIIGDAEIADKINFAVMFIAGLFQVYMYVLPSDHLISATTNIANAVYNSDWFNQELAFQSNVLYVLFRSQTPLTIQVSSMIPALSLNYFSSYVSSAFSYLMSLRVLFLE</sequence>
<proteinExistence type="inferred from homology"/>
<gene>
    <name evidence="11" type="primary">Or-294</name>
    <name evidence="11" type="synonym">Nful_v1.0-Or-294</name>
    <name evidence="11" type="ORF">NFUL_NFUL000009</name>
</gene>
<dbReference type="GO" id="GO:0004984">
    <property type="term" value="F:olfactory receptor activity"/>
    <property type="evidence" value="ECO:0007669"/>
    <property type="project" value="InterPro"/>
</dbReference>
<dbReference type="GO" id="GO:0007165">
    <property type="term" value="P:signal transduction"/>
    <property type="evidence" value="ECO:0007669"/>
    <property type="project" value="UniProtKB-KW"/>
</dbReference>
<evidence type="ECO:0000256" key="3">
    <source>
        <dbReference type="ARBA" id="ARBA00022606"/>
    </source>
</evidence>
<dbReference type="EMBL" id="SGBU01000001">
    <property type="protein sequence ID" value="KAF3054647.1"/>
    <property type="molecule type" value="Genomic_DNA"/>
</dbReference>
<protein>
    <recommendedName>
        <fullName evidence="10">Odorant receptor</fullName>
    </recommendedName>
</protein>
<evidence type="ECO:0000256" key="1">
    <source>
        <dbReference type="ARBA" id="ARBA00004651"/>
    </source>
</evidence>
<keyword evidence="8 10" id="KW-0675">Receptor</keyword>
<reference evidence="11 12" key="1">
    <citation type="submission" date="2019-08" db="EMBL/GenBank/DDBJ databases">
        <title>High quality draft denovo assembly of Nylanderia fulva.</title>
        <authorList>
            <person name="Vargo E.L."/>
            <person name="Tarone A.M."/>
            <person name="Konganti K.R."/>
        </authorList>
    </citation>
    <scope>NUCLEOTIDE SEQUENCE [LARGE SCALE GENOMIC DNA]</scope>
    <source>
        <strain evidence="11">TAMU-Nful-2015</strain>
        <tissue evidence="11">Whole body</tissue>
    </source>
</reference>
<keyword evidence="12" id="KW-1185">Reference proteome</keyword>
<dbReference type="Proteomes" id="UP000479987">
    <property type="component" value="Unassembled WGS sequence"/>
</dbReference>
<comment type="caution">
    <text evidence="10">Lacks conserved residue(s) required for the propagation of feature annotation.</text>
</comment>
<feature type="transmembrane region" description="Helical" evidence="10">
    <location>
        <begin position="69"/>
        <end position="90"/>
    </location>
</feature>
<evidence type="ECO:0000256" key="4">
    <source>
        <dbReference type="ARBA" id="ARBA00022692"/>
    </source>
</evidence>
<dbReference type="PANTHER" id="PTHR21137">
    <property type="entry name" value="ODORANT RECEPTOR"/>
    <property type="match status" value="1"/>
</dbReference>
<evidence type="ECO:0000256" key="5">
    <source>
        <dbReference type="ARBA" id="ARBA00022725"/>
    </source>
</evidence>
<keyword evidence="9 10" id="KW-0807">Transducer</keyword>
<evidence type="ECO:0000313" key="12">
    <source>
        <dbReference type="Proteomes" id="UP000479987"/>
    </source>
</evidence>
<evidence type="ECO:0000256" key="7">
    <source>
        <dbReference type="ARBA" id="ARBA00023136"/>
    </source>
</evidence>
<feature type="transmembrane region" description="Helical" evidence="10">
    <location>
        <begin position="128"/>
        <end position="147"/>
    </location>
</feature>
<keyword evidence="5 10" id="KW-0552">Olfaction</keyword>
<organism evidence="11 12">
    <name type="scientific">Nylanderia fulva</name>
    <dbReference type="NCBI Taxonomy" id="613905"/>
    <lineage>
        <taxon>Eukaryota</taxon>
        <taxon>Metazoa</taxon>
        <taxon>Ecdysozoa</taxon>
        <taxon>Arthropoda</taxon>
        <taxon>Hexapoda</taxon>
        <taxon>Insecta</taxon>
        <taxon>Pterygota</taxon>
        <taxon>Neoptera</taxon>
        <taxon>Endopterygota</taxon>
        <taxon>Hymenoptera</taxon>
        <taxon>Apocrita</taxon>
        <taxon>Aculeata</taxon>
        <taxon>Formicoidea</taxon>
        <taxon>Formicidae</taxon>
        <taxon>Formicinae</taxon>
        <taxon>Nylanderia</taxon>
    </lineage>
</organism>
<feature type="transmembrane region" description="Helical" evidence="10">
    <location>
        <begin position="277"/>
        <end position="294"/>
    </location>
</feature>
<comment type="similarity">
    <text evidence="10">Belongs to the insect chemoreceptor superfamily. Heteromeric odorant receptor channel (TC 1.A.69) family.</text>
</comment>
<feature type="transmembrane region" description="Helical" evidence="10">
    <location>
        <begin position="241"/>
        <end position="268"/>
    </location>
</feature>
<dbReference type="AlphaFoldDB" id="A0A6G1LR85"/>
<feature type="transmembrane region" description="Helical" evidence="10">
    <location>
        <begin position="41"/>
        <end position="63"/>
    </location>
</feature>
<evidence type="ECO:0000313" key="11">
    <source>
        <dbReference type="EMBL" id="KAF3054647.1"/>
    </source>
</evidence>
<comment type="caution">
    <text evidence="11">The sequence shown here is derived from an EMBL/GenBank/DDBJ whole genome shotgun (WGS) entry which is preliminary data.</text>
</comment>
<dbReference type="GO" id="GO:0005549">
    <property type="term" value="F:odorant binding"/>
    <property type="evidence" value="ECO:0007669"/>
    <property type="project" value="InterPro"/>
</dbReference>
<evidence type="ECO:0000256" key="9">
    <source>
        <dbReference type="ARBA" id="ARBA00023224"/>
    </source>
</evidence>
<dbReference type="OrthoDB" id="7179992at2759"/>
<keyword evidence="2" id="KW-1003">Cell membrane</keyword>
<dbReference type="GO" id="GO:0005886">
    <property type="term" value="C:plasma membrane"/>
    <property type="evidence" value="ECO:0007669"/>
    <property type="project" value="UniProtKB-SubCell"/>
</dbReference>
<keyword evidence="6 10" id="KW-1133">Transmembrane helix</keyword>
<keyword evidence="4 10" id="KW-0812">Transmembrane</keyword>
<evidence type="ECO:0000256" key="6">
    <source>
        <dbReference type="ARBA" id="ARBA00022989"/>
    </source>
</evidence>
<keyword evidence="3 10" id="KW-0716">Sensory transduction</keyword>
<evidence type="ECO:0000256" key="8">
    <source>
        <dbReference type="ARBA" id="ARBA00023170"/>
    </source>
</evidence>
<dbReference type="Pfam" id="PF02949">
    <property type="entry name" value="7tm_6"/>
    <property type="match status" value="1"/>
</dbReference>
<accession>A0A6G1LR85</accession>